<accession>A0A1U7CK25</accession>
<protein>
    <recommendedName>
        <fullName evidence="4">PEP-CTERM protein-sorting domain-containing protein</fullName>
    </recommendedName>
</protein>
<organism evidence="2 3">
    <name type="scientific">Paludisphaera borealis</name>
    <dbReference type="NCBI Taxonomy" id="1387353"/>
    <lineage>
        <taxon>Bacteria</taxon>
        <taxon>Pseudomonadati</taxon>
        <taxon>Planctomycetota</taxon>
        <taxon>Planctomycetia</taxon>
        <taxon>Isosphaerales</taxon>
        <taxon>Isosphaeraceae</taxon>
        <taxon>Paludisphaera</taxon>
    </lineage>
</organism>
<gene>
    <name evidence="2" type="ORF">BSF38_00674</name>
</gene>
<evidence type="ECO:0008006" key="4">
    <source>
        <dbReference type="Google" id="ProtNLM"/>
    </source>
</evidence>
<feature type="chain" id="PRO_5013092337" description="PEP-CTERM protein-sorting domain-containing protein" evidence="1">
    <location>
        <begin position="28"/>
        <end position="280"/>
    </location>
</feature>
<evidence type="ECO:0000313" key="3">
    <source>
        <dbReference type="Proteomes" id="UP000186309"/>
    </source>
</evidence>
<reference evidence="3" key="1">
    <citation type="submission" date="2016-12" db="EMBL/GenBank/DDBJ databases">
        <title>Comparative genomics of four Isosphaeraceae planctomycetes: a common pool of plasmids and glycoside hydrolase genes.</title>
        <authorList>
            <person name="Ivanova A."/>
        </authorList>
    </citation>
    <scope>NUCLEOTIDE SEQUENCE [LARGE SCALE GENOMIC DNA]</scope>
    <source>
        <strain evidence="3">PX4</strain>
    </source>
</reference>
<dbReference type="OrthoDB" id="303587at2"/>
<sequence length="280" mass="28657">MMARTTTRTRLATALFSLAATTGTAWSGPIGSSFTLSPSELGRPVLLDENGTQIRVLKGAHGATKSLPAGASPTYVAYRLDKASELPAGFPTINVGPGTAQSGPARGPLRLDTLAKTALDAELAKSGEAAVHLPRQTYVVESLSSLLGSTSGDAATQIWMASTATGGAKPRPAASDGSSLGDTLKGWFTSSTNAVQNLNTQIADAIKRQLFLDPPKPVIIPPKTKTTTKTAAQLLAPPAAATADGSIQPAPVPEPASLLVFAAAIGAVALRVRAGRTRNR</sequence>
<dbReference type="AlphaFoldDB" id="A0A1U7CK25"/>
<name>A0A1U7CK25_9BACT</name>
<dbReference type="EMBL" id="CP019082">
    <property type="protein sequence ID" value="APW59258.1"/>
    <property type="molecule type" value="Genomic_DNA"/>
</dbReference>
<dbReference type="RefSeq" id="WP_076343464.1">
    <property type="nucleotide sequence ID" value="NZ_CP019082.1"/>
</dbReference>
<keyword evidence="1" id="KW-0732">Signal</keyword>
<proteinExistence type="predicted"/>
<feature type="signal peptide" evidence="1">
    <location>
        <begin position="1"/>
        <end position="27"/>
    </location>
</feature>
<evidence type="ECO:0000256" key="1">
    <source>
        <dbReference type="SAM" id="SignalP"/>
    </source>
</evidence>
<keyword evidence="3" id="KW-1185">Reference proteome</keyword>
<evidence type="ECO:0000313" key="2">
    <source>
        <dbReference type="EMBL" id="APW59258.1"/>
    </source>
</evidence>
<dbReference type="KEGG" id="pbor:BSF38_00674"/>
<dbReference type="Proteomes" id="UP000186309">
    <property type="component" value="Chromosome"/>
</dbReference>